<dbReference type="AlphaFoldDB" id="A0A7C9GNH9"/>
<dbReference type="PANTHER" id="PTHR11014:SF63">
    <property type="entry name" value="METALLOPEPTIDASE, PUTATIVE (AFU_ORTHOLOGUE AFUA_6G09600)-RELATED"/>
    <property type="match status" value="1"/>
</dbReference>
<protein>
    <submittedName>
        <fullName evidence="5">Amidohydrolase</fullName>
    </submittedName>
</protein>
<accession>A0A7C9GNH9</accession>
<feature type="domain" description="Peptidase M20 dimerisation" evidence="4">
    <location>
        <begin position="212"/>
        <end position="308"/>
    </location>
</feature>
<comment type="cofactor">
    <cofactor evidence="2">
        <name>Mn(2+)</name>
        <dbReference type="ChEBI" id="CHEBI:29035"/>
    </cofactor>
    <text evidence="2">The Mn(2+) ion enhances activity.</text>
</comment>
<dbReference type="GO" id="GO:0046872">
    <property type="term" value="F:metal ion binding"/>
    <property type="evidence" value="ECO:0007669"/>
    <property type="project" value="UniProtKB-KW"/>
</dbReference>
<dbReference type="SUPFAM" id="SSF53187">
    <property type="entry name" value="Zn-dependent exopeptidases"/>
    <property type="match status" value="1"/>
</dbReference>
<feature type="binding site" evidence="2">
    <location>
        <position position="132"/>
    </location>
    <ligand>
        <name>Mn(2+)</name>
        <dbReference type="ChEBI" id="CHEBI:29035"/>
        <label>2</label>
    </ligand>
</feature>
<dbReference type="PIRSF" id="PIRSF005962">
    <property type="entry name" value="Pept_M20D_amidohydro"/>
    <property type="match status" value="1"/>
</dbReference>
<dbReference type="InterPro" id="IPR036264">
    <property type="entry name" value="Bact_exopeptidase_dim_dom"/>
</dbReference>
<dbReference type="Proteomes" id="UP000481327">
    <property type="component" value="Unassembled WGS sequence"/>
</dbReference>
<keyword evidence="2" id="KW-0479">Metal-binding</keyword>
<evidence type="ECO:0000256" key="1">
    <source>
        <dbReference type="ARBA" id="ARBA00022801"/>
    </source>
</evidence>
<dbReference type="Pfam" id="PF07687">
    <property type="entry name" value="M20_dimer"/>
    <property type="match status" value="1"/>
</dbReference>
<sequence>MTSPRRSAVLAALTVLTAAGPLHAQAPLPKAGGDLVALYKDLHSHPELSLQETRSAAVMAAEARAAGFAVTEKVGGTGVVAVMVNGPGPVLLVRTDMDGLPVKEATGLPFASTAMGKAADGSDTPVMHACGHDIHMSVWVGTAREMAKRRAEWSGTLVMVAQPAEEIVRGAAAMLKDGLYTRFPKPQFALALHDDNRMPAGKVSVPAAAALSSSSSVDITVRGVSGHGAYPQTTKDPVVLAANIIQGLQTLTSRENDPFQPAVITVGSIHGGTRHNIIGDEVKMQLTVRSYDSAQQQRLTDGIARVARGEAIAAGIPDDLLPVVTIERGTAPTRNTPALAERVTRVFTKTFGPDRVVTLNPSMASEDFNAYGLADPSIETVIFWLGGVNQARWDEAQAKGTSLPSLHNSGWAPDPAPTIATGVEAMTAAAMDLLAKP</sequence>
<dbReference type="InterPro" id="IPR002933">
    <property type="entry name" value="Peptidase_M20"/>
</dbReference>
<dbReference type="PANTHER" id="PTHR11014">
    <property type="entry name" value="PEPTIDASE M20 FAMILY MEMBER"/>
    <property type="match status" value="1"/>
</dbReference>
<evidence type="ECO:0000256" key="3">
    <source>
        <dbReference type="SAM" id="SignalP"/>
    </source>
</evidence>
<dbReference type="GO" id="GO:0050118">
    <property type="term" value="F:N-acetyldiaminopimelate deacetylase activity"/>
    <property type="evidence" value="ECO:0007669"/>
    <property type="project" value="UniProtKB-ARBA"/>
</dbReference>
<keyword evidence="6" id="KW-1185">Reference proteome</keyword>
<dbReference type="Gene3D" id="3.30.70.360">
    <property type="match status" value="1"/>
</dbReference>
<comment type="caution">
    <text evidence="5">The sequence shown here is derived from an EMBL/GenBank/DDBJ whole genome shotgun (WGS) entry which is preliminary data.</text>
</comment>
<dbReference type="InterPro" id="IPR017439">
    <property type="entry name" value="Amidohydrolase"/>
</dbReference>
<organism evidence="5 6">
    <name type="scientific">Sandarakinorhabdus fusca</name>
    <dbReference type="NCBI Taxonomy" id="1439888"/>
    <lineage>
        <taxon>Bacteria</taxon>
        <taxon>Pseudomonadati</taxon>
        <taxon>Pseudomonadota</taxon>
        <taxon>Alphaproteobacteria</taxon>
        <taxon>Sphingomonadales</taxon>
        <taxon>Sphingosinicellaceae</taxon>
        <taxon>Sandarakinorhabdus</taxon>
    </lineage>
</organism>
<dbReference type="FunFam" id="3.30.70.360:FF:000001">
    <property type="entry name" value="N-acetyldiaminopimelate deacetylase"/>
    <property type="match status" value="1"/>
</dbReference>
<feature type="binding site" evidence="2">
    <location>
        <position position="407"/>
    </location>
    <ligand>
        <name>Mn(2+)</name>
        <dbReference type="ChEBI" id="CHEBI:29035"/>
        <label>2</label>
    </ligand>
</feature>
<name>A0A7C9GNH9_9SPHN</name>
<feature type="binding site" evidence="2">
    <location>
        <position position="166"/>
    </location>
    <ligand>
        <name>Mn(2+)</name>
        <dbReference type="ChEBI" id="CHEBI:29035"/>
        <label>2</label>
    </ligand>
</feature>
<proteinExistence type="predicted"/>
<keyword evidence="2" id="KW-0464">Manganese</keyword>
<feature type="chain" id="PRO_5028853032" evidence="3">
    <location>
        <begin position="25"/>
        <end position="437"/>
    </location>
</feature>
<dbReference type="EMBL" id="WIOL01000002">
    <property type="protein sequence ID" value="MQT16775.1"/>
    <property type="molecule type" value="Genomic_DNA"/>
</dbReference>
<evidence type="ECO:0000313" key="5">
    <source>
        <dbReference type="EMBL" id="MQT16775.1"/>
    </source>
</evidence>
<feature type="signal peptide" evidence="3">
    <location>
        <begin position="1"/>
        <end position="24"/>
    </location>
</feature>
<dbReference type="NCBIfam" id="TIGR01891">
    <property type="entry name" value="amidohydrolases"/>
    <property type="match status" value="1"/>
</dbReference>
<gene>
    <name evidence="5" type="ORF">F3168_05850</name>
</gene>
<evidence type="ECO:0000313" key="6">
    <source>
        <dbReference type="Proteomes" id="UP000481327"/>
    </source>
</evidence>
<dbReference type="Gene3D" id="3.40.630.10">
    <property type="entry name" value="Zn peptidases"/>
    <property type="match status" value="1"/>
</dbReference>
<dbReference type="OrthoDB" id="9777385at2"/>
<dbReference type="GO" id="GO:0019877">
    <property type="term" value="P:diaminopimelate biosynthetic process"/>
    <property type="evidence" value="ECO:0007669"/>
    <property type="project" value="UniProtKB-ARBA"/>
</dbReference>
<feature type="binding site" evidence="2">
    <location>
        <position position="193"/>
    </location>
    <ligand>
        <name>Mn(2+)</name>
        <dbReference type="ChEBI" id="CHEBI:29035"/>
        <label>2</label>
    </ligand>
</feature>
<evidence type="ECO:0000256" key="2">
    <source>
        <dbReference type="PIRSR" id="PIRSR005962-1"/>
    </source>
</evidence>
<keyword evidence="1 5" id="KW-0378">Hydrolase</keyword>
<evidence type="ECO:0000259" key="4">
    <source>
        <dbReference type="Pfam" id="PF07687"/>
    </source>
</evidence>
<dbReference type="InterPro" id="IPR011650">
    <property type="entry name" value="Peptidase_M20_dimer"/>
</dbReference>
<feature type="binding site" evidence="2">
    <location>
        <position position="130"/>
    </location>
    <ligand>
        <name>Mn(2+)</name>
        <dbReference type="ChEBI" id="CHEBI:29035"/>
        <label>2</label>
    </ligand>
</feature>
<dbReference type="Pfam" id="PF01546">
    <property type="entry name" value="Peptidase_M20"/>
    <property type="match status" value="1"/>
</dbReference>
<keyword evidence="3" id="KW-0732">Signal</keyword>
<reference evidence="5 6" key="1">
    <citation type="submission" date="2019-09" db="EMBL/GenBank/DDBJ databases">
        <title>Polymorphobacter sp. isolated from a lake in China.</title>
        <authorList>
            <person name="Liu Z."/>
        </authorList>
    </citation>
    <scope>NUCLEOTIDE SEQUENCE [LARGE SCALE GENOMIC DNA]</scope>
    <source>
        <strain evidence="5 6">D40P</strain>
    </source>
</reference>
<dbReference type="RefSeq" id="WP_152577236.1">
    <property type="nucleotide sequence ID" value="NZ_JAATJI010000001.1"/>
</dbReference>
<dbReference type="SUPFAM" id="SSF55031">
    <property type="entry name" value="Bacterial exopeptidase dimerisation domain"/>
    <property type="match status" value="1"/>
</dbReference>